<protein>
    <submittedName>
        <fullName evidence="2">Uncharacterized protein</fullName>
    </submittedName>
</protein>
<name>A0A4Z1H8R2_9HELO</name>
<dbReference type="EMBL" id="PQXJ01000694">
    <property type="protein sequence ID" value="TGO45129.1"/>
    <property type="molecule type" value="Genomic_DNA"/>
</dbReference>
<feature type="compositionally biased region" description="Polar residues" evidence="1">
    <location>
        <begin position="319"/>
        <end position="333"/>
    </location>
</feature>
<feature type="compositionally biased region" description="Polar residues" evidence="1">
    <location>
        <begin position="290"/>
        <end position="300"/>
    </location>
</feature>
<keyword evidence="3" id="KW-1185">Reference proteome</keyword>
<feature type="compositionally biased region" description="Polar residues" evidence="1">
    <location>
        <begin position="362"/>
        <end position="378"/>
    </location>
</feature>
<proteinExistence type="predicted"/>
<dbReference type="AlphaFoldDB" id="A0A4Z1H8R2"/>
<evidence type="ECO:0000313" key="2">
    <source>
        <dbReference type="EMBL" id="TGO45129.1"/>
    </source>
</evidence>
<evidence type="ECO:0000313" key="3">
    <source>
        <dbReference type="Proteomes" id="UP000297452"/>
    </source>
</evidence>
<feature type="compositionally biased region" description="Low complexity" evidence="1">
    <location>
        <begin position="271"/>
        <end position="283"/>
    </location>
</feature>
<reference evidence="2 3" key="1">
    <citation type="submission" date="2017-12" db="EMBL/GenBank/DDBJ databases">
        <title>Comparative genomics of Botrytis spp.</title>
        <authorList>
            <person name="Valero-Jimenez C.A."/>
            <person name="Tapia P."/>
            <person name="Veloso J."/>
            <person name="Silva-Moreno E."/>
            <person name="Staats M."/>
            <person name="Valdes J.H."/>
            <person name="Van Kan J.A.L."/>
        </authorList>
    </citation>
    <scope>NUCLEOTIDE SEQUENCE [LARGE SCALE GENOMIC DNA]</scope>
    <source>
        <strain evidence="2 3">MUCL2120</strain>
    </source>
</reference>
<sequence length="411" mass="46523">MTERSNVEPDPYIVETAERESKVISLVNQVDEYVRWILAEELRACQMVGGVRSTMLETMMPLDMESPSFSEEDDVSRRSARFTDFIENLESMAPQRYVQVITRGRVLLVHTLVTLNKDIKLRRLQSLSKLNSTASIRFRLESYRITLQTLRDACSSSLSPSRDEWEEIMEEVRSAESGGCPREPLIINELDNYFDPDIFMTWRIRRESRITENKWKGIIAAKMKIMIDEYKVRRQGKGNNSSYNQANGGPWGSSRLGDEKFKANGSKQGRSSSANDNSAAGAGQPLSAFPSYQQINKYPQSSSSTTKTATKHGKHAMTPGSTTHDAETSSKNTISKKRKQSTLISKTSDASTEPKPKRCSGKNVSTSTVDDPMTSLNARRTKIDKTQKKRPFDKKMKEIIALTKEVYYLEH</sequence>
<dbReference type="Proteomes" id="UP000297452">
    <property type="component" value="Unassembled WGS sequence"/>
</dbReference>
<dbReference type="OrthoDB" id="3558083at2759"/>
<feature type="compositionally biased region" description="Polar residues" evidence="1">
    <location>
        <begin position="341"/>
        <end position="351"/>
    </location>
</feature>
<feature type="region of interest" description="Disordered" evidence="1">
    <location>
        <begin position="237"/>
        <end position="391"/>
    </location>
</feature>
<feature type="compositionally biased region" description="Polar residues" evidence="1">
    <location>
        <begin position="237"/>
        <end position="247"/>
    </location>
</feature>
<accession>A0A4Z1H8R2</accession>
<gene>
    <name evidence="2" type="ORF">BOTNAR_0697g00030</name>
</gene>
<organism evidence="2 3">
    <name type="scientific">Botryotinia narcissicola</name>
    <dbReference type="NCBI Taxonomy" id="278944"/>
    <lineage>
        <taxon>Eukaryota</taxon>
        <taxon>Fungi</taxon>
        <taxon>Dikarya</taxon>
        <taxon>Ascomycota</taxon>
        <taxon>Pezizomycotina</taxon>
        <taxon>Leotiomycetes</taxon>
        <taxon>Helotiales</taxon>
        <taxon>Sclerotiniaceae</taxon>
        <taxon>Botryotinia</taxon>
    </lineage>
</organism>
<evidence type="ECO:0000256" key="1">
    <source>
        <dbReference type="SAM" id="MobiDB-lite"/>
    </source>
</evidence>
<comment type="caution">
    <text evidence="2">The sequence shown here is derived from an EMBL/GenBank/DDBJ whole genome shotgun (WGS) entry which is preliminary data.</text>
</comment>